<keyword evidence="2" id="KW-1185">Reference proteome</keyword>
<dbReference type="RefSeq" id="XP_012652949.1">
    <property type="nucleotide sequence ID" value="XM_012797495.1"/>
</dbReference>
<gene>
    <name evidence="1" type="ORF">TTHERM_000643459</name>
</gene>
<dbReference type="KEGG" id="tet:TTHERM_000643459"/>
<dbReference type="AlphaFoldDB" id="W7XK18"/>
<evidence type="ECO:0000313" key="2">
    <source>
        <dbReference type="Proteomes" id="UP000009168"/>
    </source>
</evidence>
<reference evidence="2" key="1">
    <citation type="journal article" date="2006" name="PLoS Biol.">
        <title>Macronuclear genome sequence of the ciliate Tetrahymena thermophila, a model eukaryote.</title>
        <authorList>
            <person name="Eisen J.A."/>
            <person name="Coyne R.S."/>
            <person name="Wu M."/>
            <person name="Wu D."/>
            <person name="Thiagarajan M."/>
            <person name="Wortman J.R."/>
            <person name="Badger J.H."/>
            <person name="Ren Q."/>
            <person name="Amedeo P."/>
            <person name="Jones K.M."/>
            <person name="Tallon L.J."/>
            <person name="Delcher A.L."/>
            <person name="Salzberg S.L."/>
            <person name="Silva J.C."/>
            <person name="Haas B.J."/>
            <person name="Majoros W.H."/>
            <person name="Farzad M."/>
            <person name="Carlton J.M."/>
            <person name="Smith R.K. Jr."/>
            <person name="Garg J."/>
            <person name="Pearlman R.E."/>
            <person name="Karrer K.M."/>
            <person name="Sun L."/>
            <person name="Manning G."/>
            <person name="Elde N.C."/>
            <person name="Turkewitz A.P."/>
            <person name="Asai D.J."/>
            <person name="Wilkes D.E."/>
            <person name="Wang Y."/>
            <person name="Cai H."/>
            <person name="Collins K."/>
            <person name="Stewart B.A."/>
            <person name="Lee S.R."/>
            <person name="Wilamowska K."/>
            <person name="Weinberg Z."/>
            <person name="Ruzzo W.L."/>
            <person name="Wloga D."/>
            <person name="Gaertig J."/>
            <person name="Frankel J."/>
            <person name="Tsao C.-C."/>
            <person name="Gorovsky M.A."/>
            <person name="Keeling P.J."/>
            <person name="Waller R.F."/>
            <person name="Patron N.J."/>
            <person name="Cherry J.M."/>
            <person name="Stover N.A."/>
            <person name="Krieger C.J."/>
            <person name="del Toro C."/>
            <person name="Ryder H.F."/>
            <person name="Williamson S.C."/>
            <person name="Barbeau R.A."/>
            <person name="Hamilton E.P."/>
            <person name="Orias E."/>
        </authorList>
    </citation>
    <scope>NUCLEOTIDE SEQUENCE [LARGE SCALE GENOMIC DNA]</scope>
    <source>
        <strain evidence="2">SB210</strain>
    </source>
</reference>
<dbReference type="EMBL" id="GG662707">
    <property type="protein sequence ID" value="EWS74519.1"/>
    <property type="molecule type" value="Genomic_DNA"/>
</dbReference>
<protein>
    <submittedName>
        <fullName evidence="1">Uncharacterized protein</fullName>
    </submittedName>
</protein>
<dbReference type="Proteomes" id="UP000009168">
    <property type="component" value="Unassembled WGS sequence"/>
</dbReference>
<proteinExistence type="predicted"/>
<sequence length="170" mass="20862">MNKIQKEQFENYYEKIENDLQTKRTQKLSKLKRKRRKQIILIISKVVKKLIQIQKKIKNLYRLGRSQEIYFKKTNSNQINQLIRRIIMNPQKITIAVIPLKNLINHQIYQKDIHTILMFRKYIKAKQIRNLEVNQQNKMLHNLQNQYFRISKRQFLAKQILEIIIIKYQT</sequence>
<organism evidence="1 2">
    <name type="scientific">Tetrahymena thermophila (strain SB210)</name>
    <dbReference type="NCBI Taxonomy" id="312017"/>
    <lineage>
        <taxon>Eukaryota</taxon>
        <taxon>Sar</taxon>
        <taxon>Alveolata</taxon>
        <taxon>Ciliophora</taxon>
        <taxon>Intramacronucleata</taxon>
        <taxon>Oligohymenophorea</taxon>
        <taxon>Hymenostomatida</taxon>
        <taxon>Tetrahymenina</taxon>
        <taxon>Tetrahymenidae</taxon>
        <taxon>Tetrahymena</taxon>
    </lineage>
</organism>
<name>W7XK18_TETTS</name>
<dbReference type="InParanoid" id="W7XK18"/>
<evidence type="ECO:0000313" key="1">
    <source>
        <dbReference type="EMBL" id="EWS74519.1"/>
    </source>
</evidence>
<dbReference type="GeneID" id="24439977"/>
<accession>W7XK18</accession>